<dbReference type="InterPro" id="IPR010982">
    <property type="entry name" value="Lambda_DNA-bd_dom_sf"/>
</dbReference>
<dbReference type="KEGG" id="ccz:CCALI_00863"/>
<dbReference type="InterPro" id="IPR028082">
    <property type="entry name" value="Peripla_BP_I"/>
</dbReference>
<dbReference type="PANTHER" id="PTHR30146">
    <property type="entry name" value="LACI-RELATED TRANSCRIPTIONAL REPRESSOR"/>
    <property type="match status" value="1"/>
</dbReference>
<accession>S0ETC6</accession>
<dbReference type="Gene3D" id="1.10.260.40">
    <property type="entry name" value="lambda repressor-like DNA-binding domains"/>
    <property type="match status" value="1"/>
</dbReference>
<organism evidence="5 6">
    <name type="scientific">Chthonomonas calidirosea (strain DSM 23976 / ICMP 18418 / T49)</name>
    <dbReference type="NCBI Taxonomy" id="1303518"/>
    <lineage>
        <taxon>Bacteria</taxon>
        <taxon>Bacillati</taxon>
        <taxon>Armatimonadota</taxon>
        <taxon>Chthonomonadia</taxon>
        <taxon>Chthonomonadales</taxon>
        <taxon>Chthonomonadaceae</taxon>
        <taxon>Chthonomonas</taxon>
    </lineage>
</organism>
<dbReference type="PROSITE" id="PS50932">
    <property type="entry name" value="HTH_LACI_2"/>
    <property type="match status" value="1"/>
</dbReference>
<dbReference type="InterPro" id="IPR046335">
    <property type="entry name" value="LacI/GalR-like_sensor"/>
</dbReference>
<feature type="domain" description="HTH lacI-type" evidence="4">
    <location>
        <begin position="24"/>
        <end position="81"/>
    </location>
</feature>
<dbReference type="InterPro" id="IPR000843">
    <property type="entry name" value="HTH_LacI"/>
</dbReference>
<dbReference type="GO" id="GO:0000976">
    <property type="term" value="F:transcription cis-regulatory region binding"/>
    <property type="evidence" value="ECO:0007669"/>
    <property type="project" value="TreeGrafter"/>
</dbReference>
<dbReference type="EMBL" id="HF951689">
    <property type="protein sequence ID" value="CCW34686.1"/>
    <property type="molecule type" value="Genomic_DNA"/>
</dbReference>
<evidence type="ECO:0000256" key="3">
    <source>
        <dbReference type="ARBA" id="ARBA00023163"/>
    </source>
</evidence>
<dbReference type="STRING" id="454171.CP488_00293"/>
<evidence type="ECO:0000256" key="2">
    <source>
        <dbReference type="ARBA" id="ARBA00023125"/>
    </source>
</evidence>
<reference evidence="6" key="1">
    <citation type="submission" date="2013-03" db="EMBL/GenBank/DDBJ databases">
        <title>Genome sequence of Chthonomonas calidirosea, the first sequenced genome from the Armatimonadetes phylum (formally candidate division OP10).</title>
        <authorList>
            <person name="Lee K.C.Y."/>
            <person name="Morgan X.C."/>
            <person name="Dunfield P.F."/>
            <person name="Tamas I."/>
            <person name="Houghton K.M."/>
            <person name="Vyssotski M."/>
            <person name="Ryan J.L.J."/>
            <person name="Lagutin K."/>
            <person name="McDonald I.R."/>
            <person name="Stott M.B."/>
        </authorList>
    </citation>
    <scope>NUCLEOTIDE SEQUENCE [LARGE SCALE GENOMIC DNA]</scope>
    <source>
        <strain evidence="6">DSM 23976 / ICMP 18418 / T49</strain>
    </source>
</reference>
<dbReference type="Pfam" id="PF13377">
    <property type="entry name" value="Peripla_BP_3"/>
    <property type="match status" value="1"/>
</dbReference>
<dbReference type="GO" id="GO:0003700">
    <property type="term" value="F:DNA-binding transcription factor activity"/>
    <property type="evidence" value="ECO:0007669"/>
    <property type="project" value="TreeGrafter"/>
</dbReference>
<name>S0ETC6_CHTCT</name>
<dbReference type="InParanoid" id="S0ETC6"/>
<dbReference type="PROSITE" id="PS00356">
    <property type="entry name" value="HTH_LACI_1"/>
    <property type="match status" value="1"/>
</dbReference>
<dbReference type="SMART" id="SM00354">
    <property type="entry name" value="HTH_LACI"/>
    <property type="match status" value="1"/>
</dbReference>
<dbReference type="CDD" id="cd01392">
    <property type="entry name" value="HTH_LacI"/>
    <property type="match status" value="1"/>
</dbReference>
<protein>
    <submittedName>
        <fullName evidence="5">Transcriptional regulator, LacI family</fullName>
    </submittedName>
</protein>
<dbReference type="Pfam" id="PF00356">
    <property type="entry name" value="LacI"/>
    <property type="match status" value="1"/>
</dbReference>
<keyword evidence="2" id="KW-0238">DNA-binding</keyword>
<dbReference type="PANTHER" id="PTHR30146:SF109">
    <property type="entry name" value="HTH-TYPE TRANSCRIPTIONAL REGULATOR GALS"/>
    <property type="match status" value="1"/>
</dbReference>
<dbReference type="PRINTS" id="PR00036">
    <property type="entry name" value="HTHLACI"/>
</dbReference>
<gene>
    <name evidence="5" type="ORF">CCALI_00863</name>
</gene>
<dbReference type="HOGENOM" id="CLU_037628_6_2_0"/>
<dbReference type="Gene3D" id="3.40.50.2300">
    <property type="match status" value="2"/>
</dbReference>
<dbReference type="SUPFAM" id="SSF53822">
    <property type="entry name" value="Periplasmic binding protein-like I"/>
    <property type="match status" value="1"/>
</dbReference>
<proteinExistence type="predicted"/>
<keyword evidence="1" id="KW-0805">Transcription regulation</keyword>
<dbReference type="CDD" id="cd06267">
    <property type="entry name" value="PBP1_LacI_sugar_binding-like"/>
    <property type="match status" value="1"/>
</dbReference>
<evidence type="ECO:0000313" key="6">
    <source>
        <dbReference type="Proteomes" id="UP000014227"/>
    </source>
</evidence>
<dbReference type="eggNOG" id="COG1609">
    <property type="taxonomic scope" value="Bacteria"/>
</dbReference>
<evidence type="ECO:0000313" key="5">
    <source>
        <dbReference type="EMBL" id="CCW34686.1"/>
    </source>
</evidence>
<keyword evidence="3" id="KW-0804">Transcription</keyword>
<keyword evidence="6" id="KW-1185">Reference proteome</keyword>
<sequence length="354" mass="39176">MDYRFTDKSVDSTVKKEQKDRRMVTLEDVAKRAGVSRMTVSAVLNRNLTHVRVSRATQQRVLQAATELNYFPNAIARSLRKKRTGIIGFYGGLGYLNASLPFYAEIIGGLQRGCDLHRLDLLVHGTFPRRSVKDIYAELVDGRLDGLVVHTSADDPLVTLLAKSHLPVVAIADAIESLPSVVVDDFIGGKLQAEHLAGRGHSQVLYRASDRPLISACLRYDGFMECAQNYRMKVTTWRGLENIANDAKAVDAFCEVLKSCQATAVVCWNDMSALDTLMICRDRGMNVPGDVAVMGYDGIRTMGSLFHRLTTIKAPWFDVASRAIALLVEQIESKDENLQKEVVLPVELVCGDTT</sequence>
<dbReference type="SUPFAM" id="SSF47413">
    <property type="entry name" value="lambda repressor-like DNA-binding domains"/>
    <property type="match status" value="1"/>
</dbReference>
<evidence type="ECO:0000259" key="4">
    <source>
        <dbReference type="PROSITE" id="PS50932"/>
    </source>
</evidence>
<evidence type="ECO:0000256" key="1">
    <source>
        <dbReference type="ARBA" id="ARBA00023015"/>
    </source>
</evidence>
<dbReference type="Proteomes" id="UP000014227">
    <property type="component" value="Chromosome I"/>
</dbReference>
<dbReference type="PATRIC" id="fig|1303518.3.peg.872"/>
<dbReference type="OrthoDB" id="9790412at2"/>
<dbReference type="AlphaFoldDB" id="S0ETC6"/>